<evidence type="ECO:0000313" key="3">
    <source>
        <dbReference type="EMBL" id="NMN93995.1"/>
    </source>
</evidence>
<dbReference type="InterPro" id="IPR006683">
    <property type="entry name" value="Thioestr_dom"/>
</dbReference>
<protein>
    <submittedName>
        <fullName evidence="3">PaaI family thioesterase</fullName>
    </submittedName>
</protein>
<evidence type="ECO:0000256" key="1">
    <source>
        <dbReference type="SAM" id="MobiDB-lite"/>
    </source>
</evidence>
<proteinExistence type="predicted"/>
<dbReference type="Gene3D" id="3.10.129.10">
    <property type="entry name" value="Hotdog Thioesterase"/>
    <property type="match status" value="2"/>
</dbReference>
<dbReference type="RefSeq" id="WP_169584677.1">
    <property type="nucleotide sequence ID" value="NZ_VCQU01000001.1"/>
</dbReference>
<dbReference type="CDD" id="cd03443">
    <property type="entry name" value="PaaI_thioesterase"/>
    <property type="match status" value="2"/>
</dbReference>
<feature type="region of interest" description="Disordered" evidence="1">
    <location>
        <begin position="29"/>
        <end position="48"/>
    </location>
</feature>
<organism evidence="3 4">
    <name type="scientific">Antrihabitans stalactiti</name>
    <dbReference type="NCBI Taxonomy" id="2584121"/>
    <lineage>
        <taxon>Bacteria</taxon>
        <taxon>Bacillati</taxon>
        <taxon>Actinomycetota</taxon>
        <taxon>Actinomycetes</taxon>
        <taxon>Mycobacteriales</taxon>
        <taxon>Nocardiaceae</taxon>
        <taxon>Antrihabitans</taxon>
    </lineage>
</organism>
<keyword evidence="4" id="KW-1185">Reference proteome</keyword>
<sequence>MTSSAIRYLELGAERLFGIGTVIGDEKSARATMRTGSRTTGPDGQGSAGSLGVLVDDGLGYSIAARTPAQMTTVTTQLHLDVLAPVPTTETDLVIVTDEVILGDNGGYSTGRVTDGAGTVIALASLRIRFVPRFGNGQRGLVLSSEQLRELADRAIGKNVVDMLDATAAQIDGGVDLRVAVTSGIANYGRNLHGGVSLCAAEIAGWTAINDAQPENPLSTSSVDIAYLRPCPLGSDVTFRATLIHRGRTLGIARVAGFVDEDRPVVVATVTCQIPD</sequence>
<dbReference type="Proteomes" id="UP000535543">
    <property type="component" value="Unassembled WGS sequence"/>
</dbReference>
<reference evidence="3 4" key="1">
    <citation type="submission" date="2019-05" db="EMBL/GenBank/DDBJ databases">
        <authorList>
            <person name="Lee S.D."/>
        </authorList>
    </citation>
    <scope>NUCLEOTIDE SEQUENCE [LARGE SCALE GENOMIC DNA]</scope>
    <source>
        <strain evidence="3 4">YC2-7</strain>
    </source>
</reference>
<dbReference type="Pfam" id="PF03061">
    <property type="entry name" value="4HBT"/>
    <property type="match status" value="1"/>
</dbReference>
<dbReference type="EMBL" id="VCQU01000001">
    <property type="protein sequence ID" value="NMN93995.1"/>
    <property type="molecule type" value="Genomic_DNA"/>
</dbReference>
<dbReference type="SUPFAM" id="SSF54637">
    <property type="entry name" value="Thioesterase/thiol ester dehydrase-isomerase"/>
    <property type="match status" value="2"/>
</dbReference>
<accession>A0A848K4D9</accession>
<dbReference type="InterPro" id="IPR029069">
    <property type="entry name" value="HotDog_dom_sf"/>
</dbReference>
<name>A0A848K4D9_9NOCA</name>
<feature type="domain" description="Thioesterase" evidence="2">
    <location>
        <begin position="191"/>
        <end position="263"/>
    </location>
</feature>
<reference evidence="3 4" key="2">
    <citation type="submission" date="2020-06" db="EMBL/GenBank/DDBJ databases">
        <title>Antribacter stalactiti gen. nov., sp. nov., a new member of the family Nacardiaceae isolated from a cave.</title>
        <authorList>
            <person name="Kim I.S."/>
        </authorList>
    </citation>
    <scope>NUCLEOTIDE SEQUENCE [LARGE SCALE GENOMIC DNA]</scope>
    <source>
        <strain evidence="3 4">YC2-7</strain>
    </source>
</reference>
<evidence type="ECO:0000259" key="2">
    <source>
        <dbReference type="Pfam" id="PF03061"/>
    </source>
</evidence>
<dbReference type="AlphaFoldDB" id="A0A848K4D9"/>
<comment type="caution">
    <text evidence="3">The sequence shown here is derived from an EMBL/GenBank/DDBJ whole genome shotgun (WGS) entry which is preliminary data.</text>
</comment>
<evidence type="ECO:0000313" key="4">
    <source>
        <dbReference type="Proteomes" id="UP000535543"/>
    </source>
</evidence>
<gene>
    <name evidence="3" type="ORF">FGL95_02970</name>
</gene>